<comment type="caution">
    <text evidence="3">The sequence shown here is derived from an EMBL/GenBank/DDBJ whole genome shotgun (WGS) entry which is preliminary data.</text>
</comment>
<dbReference type="PROSITE" id="PS51318">
    <property type="entry name" value="TAT"/>
    <property type="match status" value="1"/>
</dbReference>
<dbReference type="RefSeq" id="WP_182922315.1">
    <property type="nucleotide sequence ID" value="NZ_WNXD01000002.1"/>
</dbReference>
<sequence length="291" mass="32620">MNSRRDFIKQTGLLAAAVAITPSFVSAAVKKHPVGLQLYSLRNIIGKDIKGIIEKVATIGYKEVETYGYSAKDGFWGLDAKAFASLLKQNGLKAPSGHYAMDNFIAGKNNDELKSYIEAANITGAEYVTVPYLGDSLRKTADDYKKVAAKLNEAALLCKASGLRLAYHNHNFEFTKFGDTTGYEILLSETDKNLVDFEMDLYWVVRSDVDPLSLFKTHQHRFTMWHIKDMDKTKHEVNTEVGQGAVDFKSIFTGAKMAGVKHYFVEHEFNYKPDELGSIKTSFNYVNTQLL</sequence>
<feature type="chain" id="PRO_5038077827" evidence="1">
    <location>
        <begin position="28"/>
        <end position="291"/>
    </location>
</feature>
<accession>A0A923DYT7</accession>
<feature type="signal peptide" evidence="1">
    <location>
        <begin position="1"/>
        <end position="27"/>
    </location>
</feature>
<evidence type="ECO:0000313" key="4">
    <source>
        <dbReference type="Proteomes" id="UP000601055"/>
    </source>
</evidence>
<dbReference type="InterPro" id="IPR006311">
    <property type="entry name" value="TAT_signal"/>
</dbReference>
<dbReference type="PANTHER" id="PTHR12110">
    <property type="entry name" value="HYDROXYPYRUVATE ISOMERASE"/>
    <property type="match status" value="1"/>
</dbReference>
<dbReference type="AlphaFoldDB" id="A0A923DYT7"/>
<dbReference type="InterPro" id="IPR050312">
    <property type="entry name" value="IolE/XylAMocC-like"/>
</dbReference>
<evidence type="ECO:0000256" key="1">
    <source>
        <dbReference type="SAM" id="SignalP"/>
    </source>
</evidence>
<dbReference type="SUPFAM" id="SSF51658">
    <property type="entry name" value="Xylose isomerase-like"/>
    <property type="match status" value="1"/>
</dbReference>
<dbReference type="InterPro" id="IPR019546">
    <property type="entry name" value="TAT_signal_bac_arc"/>
</dbReference>
<dbReference type="NCBIfam" id="TIGR01409">
    <property type="entry name" value="TAT_signal_seq"/>
    <property type="match status" value="1"/>
</dbReference>
<dbReference type="Proteomes" id="UP000601055">
    <property type="component" value="Unassembled WGS sequence"/>
</dbReference>
<keyword evidence="1" id="KW-0732">Signal</keyword>
<dbReference type="Pfam" id="PF01261">
    <property type="entry name" value="AP_endonuc_2"/>
    <property type="match status" value="1"/>
</dbReference>
<dbReference type="InterPro" id="IPR013022">
    <property type="entry name" value="Xyl_isomerase-like_TIM-brl"/>
</dbReference>
<evidence type="ECO:0000259" key="2">
    <source>
        <dbReference type="Pfam" id="PF01261"/>
    </source>
</evidence>
<feature type="domain" description="Xylose isomerase-like TIM barrel" evidence="2">
    <location>
        <begin position="53"/>
        <end position="272"/>
    </location>
</feature>
<reference evidence="3" key="1">
    <citation type="submission" date="2019-11" db="EMBL/GenBank/DDBJ databases">
        <title>Description of Pedobacter sp. LMG 31464T.</title>
        <authorList>
            <person name="Carlier A."/>
            <person name="Qi S."/>
            <person name="Vandamme P."/>
        </authorList>
    </citation>
    <scope>NUCLEOTIDE SEQUENCE</scope>
    <source>
        <strain evidence="3">LMG 31464</strain>
    </source>
</reference>
<dbReference type="InterPro" id="IPR036237">
    <property type="entry name" value="Xyl_isomerase-like_sf"/>
</dbReference>
<organism evidence="3 4">
    <name type="scientific">Pedobacter planticolens</name>
    <dbReference type="NCBI Taxonomy" id="2679964"/>
    <lineage>
        <taxon>Bacteria</taxon>
        <taxon>Pseudomonadati</taxon>
        <taxon>Bacteroidota</taxon>
        <taxon>Sphingobacteriia</taxon>
        <taxon>Sphingobacteriales</taxon>
        <taxon>Sphingobacteriaceae</taxon>
        <taxon>Pedobacter</taxon>
    </lineage>
</organism>
<dbReference type="Gene3D" id="3.20.20.150">
    <property type="entry name" value="Divalent-metal-dependent TIM barrel enzymes"/>
    <property type="match status" value="1"/>
</dbReference>
<dbReference type="EMBL" id="WNXD01000002">
    <property type="protein sequence ID" value="MBB2145615.1"/>
    <property type="molecule type" value="Genomic_DNA"/>
</dbReference>
<evidence type="ECO:0000313" key="3">
    <source>
        <dbReference type="EMBL" id="MBB2145615.1"/>
    </source>
</evidence>
<protein>
    <submittedName>
        <fullName evidence="3">TIM barrel protein</fullName>
    </submittedName>
</protein>
<gene>
    <name evidence="3" type="ORF">GM921_08975</name>
</gene>
<keyword evidence="4" id="KW-1185">Reference proteome</keyword>
<proteinExistence type="predicted"/>
<dbReference type="PANTHER" id="PTHR12110:SF41">
    <property type="entry name" value="INOSOSE DEHYDRATASE"/>
    <property type="match status" value="1"/>
</dbReference>
<name>A0A923DYT7_9SPHI</name>